<dbReference type="InterPro" id="IPR036404">
    <property type="entry name" value="Jacalin-like_lectin_dom_sf"/>
</dbReference>
<dbReference type="OrthoDB" id="1062969at2759"/>
<reference evidence="3" key="1">
    <citation type="submission" date="2020-11" db="EMBL/GenBank/DDBJ databases">
        <authorList>
            <consortium name="DOE Joint Genome Institute"/>
            <person name="Ahrendt S."/>
            <person name="Riley R."/>
            <person name="Andreopoulos W."/>
            <person name="Labutti K."/>
            <person name="Pangilinan J."/>
            <person name="Ruiz-Duenas F.J."/>
            <person name="Barrasa J.M."/>
            <person name="Sanchez-Garcia M."/>
            <person name="Camarero S."/>
            <person name="Miyauchi S."/>
            <person name="Serrano A."/>
            <person name="Linde D."/>
            <person name="Babiker R."/>
            <person name="Drula E."/>
            <person name="Ayuso-Fernandez I."/>
            <person name="Pacheco R."/>
            <person name="Padilla G."/>
            <person name="Ferreira P."/>
            <person name="Barriuso J."/>
            <person name="Kellner H."/>
            <person name="Castanera R."/>
            <person name="Alfaro M."/>
            <person name="Ramirez L."/>
            <person name="Pisabarro A.G."/>
            <person name="Kuo A."/>
            <person name="Tritt A."/>
            <person name="Lipzen A."/>
            <person name="He G."/>
            <person name="Yan M."/>
            <person name="Ng V."/>
            <person name="Cullen D."/>
            <person name="Martin F."/>
            <person name="Rosso M.-N."/>
            <person name="Henrissat B."/>
            <person name="Hibbett D."/>
            <person name="Martinez A.T."/>
            <person name="Grigoriev I.V."/>
        </authorList>
    </citation>
    <scope>NUCLEOTIDE SEQUENCE</scope>
    <source>
        <strain evidence="3">AH 40177</strain>
    </source>
</reference>
<comment type="caution">
    <text evidence="3">The sequence shown here is derived from an EMBL/GenBank/DDBJ whole genome shotgun (WGS) entry which is preliminary data.</text>
</comment>
<keyword evidence="1" id="KW-0812">Transmembrane</keyword>
<dbReference type="Proteomes" id="UP000772434">
    <property type="component" value="Unassembled WGS sequence"/>
</dbReference>
<dbReference type="SMART" id="SM00915">
    <property type="entry name" value="Jacalin"/>
    <property type="match status" value="1"/>
</dbReference>
<accession>A0A9P5TY61</accession>
<organism evidence="3 4">
    <name type="scientific">Rhodocollybia butyracea</name>
    <dbReference type="NCBI Taxonomy" id="206335"/>
    <lineage>
        <taxon>Eukaryota</taxon>
        <taxon>Fungi</taxon>
        <taxon>Dikarya</taxon>
        <taxon>Basidiomycota</taxon>
        <taxon>Agaricomycotina</taxon>
        <taxon>Agaricomycetes</taxon>
        <taxon>Agaricomycetidae</taxon>
        <taxon>Agaricales</taxon>
        <taxon>Marasmiineae</taxon>
        <taxon>Omphalotaceae</taxon>
        <taxon>Rhodocollybia</taxon>
    </lineage>
</organism>
<dbReference type="EMBL" id="JADNRY010000436">
    <property type="protein sequence ID" value="KAF9056732.1"/>
    <property type="molecule type" value="Genomic_DNA"/>
</dbReference>
<evidence type="ECO:0000313" key="3">
    <source>
        <dbReference type="EMBL" id="KAF9056732.1"/>
    </source>
</evidence>
<keyword evidence="1" id="KW-1133">Transmembrane helix</keyword>
<dbReference type="PANTHER" id="PTHR47293">
    <property type="entry name" value="JACALIN-RELATED LECTIN 3"/>
    <property type="match status" value="1"/>
</dbReference>
<proteinExistence type="predicted"/>
<dbReference type="AlphaFoldDB" id="A0A9P5TY61"/>
<gene>
    <name evidence="3" type="ORF">BDP27DRAFT_1433608</name>
</gene>
<dbReference type="InterPro" id="IPR001229">
    <property type="entry name" value="Jacalin-like_lectin_dom"/>
</dbReference>
<dbReference type="SUPFAM" id="SSF51101">
    <property type="entry name" value="Mannose-binding lectins"/>
    <property type="match status" value="1"/>
</dbReference>
<keyword evidence="1" id="KW-0472">Membrane</keyword>
<dbReference type="Pfam" id="PF01419">
    <property type="entry name" value="Jacalin"/>
    <property type="match status" value="1"/>
</dbReference>
<name>A0A9P5TY61_9AGAR</name>
<evidence type="ECO:0000256" key="1">
    <source>
        <dbReference type="SAM" id="Phobius"/>
    </source>
</evidence>
<sequence length="575" mass="62757">MTELPVNLPKLPKSVGGVTLPDFSNARIIERHIKLPFSTVPERYDFSIKKSDCFGAERGAAFDEGATWYPLKIVHFTSTSKGISSYRGHYVKGATRIYGRAGDVDDLTLLLEKDEYITGFSGTFTEVITSLRIQTTKKQHSIGEKSGTPFKFTVPQDHHVVGFYGRADERSLYALGVSYNRRLESLTTGGQPRADPPPDLKPIYSSLYLNSSTRQQWASNDMSAINSQRLQAQKDLQPVYDNIKKNGTGAWVLAEFDGKEYYVSSSNTAAVWAYVRDEPATTRADELKKSIVSIGSYSVNSQMVGISGYIWDNLPIQIAASVVALAFVAFMKPLISEGVSWGISYAASRLAQAAGDASLEALAALIPSSVAGAGGLIIGGVIGIALFFAVIWLSDIIFRQYFLTVNVFNFDSSSIWKNVTWYADNAEISNDEWKDVQIAKYVPAGGQLYPPGFSPPTALESVVTYFCIAFNNVSTFLEGLGIGMVVGRDDNAQGLALKYILHRFGDNEIGLQGIPGNPNSFDLPNYYNSGSWVQANSTETTVGSLQVTGYTPYLSGAPDQAYEFNVNVGLPPPLF</sequence>
<keyword evidence="4" id="KW-1185">Reference proteome</keyword>
<dbReference type="Gene3D" id="2.100.10.30">
    <property type="entry name" value="Jacalin-like lectin domain"/>
    <property type="match status" value="1"/>
</dbReference>
<dbReference type="PROSITE" id="PS51752">
    <property type="entry name" value="JACALIN_LECTIN"/>
    <property type="match status" value="1"/>
</dbReference>
<feature type="domain" description="Jacalin-type lectin" evidence="2">
    <location>
        <begin position="48"/>
        <end position="181"/>
    </location>
</feature>
<protein>
    <recommendedName>
        <fullName evidence="2">Jacalin-type lectin domain-containing protein</fullName>
    </recommendedName>
</protein>
<dbReference type="PANTHER" id="PTHR47293:SF68">
    <property type="entry name" value="JACALIN-RELATED LECTIN 3"/>
    <property type="match status" value="1"/>
</dbReference>
<evidence type="ECO:0000313" key="4">
    <source>
        <dbReference type="Proteomes" id="UP000772434"/>
    </source>
</evidence>
<feature type="transmembrane region" description="Helical" evidence="1">
    <location>
        <begin position="370"/>
        <end position="393"/>
    </location>
</feature>
<evidence type="ECO:0000259" key="2">
    <source>
        <dbReference type="PROSITE" id="PS51752"/>
    </source>
</evidence>